<name>A0A482MG12_9CAUD</name>
<dbReference type="EMBL" id="MK618715">
    <property type="protein sequence ID" value="QBQ72158.1"/>
    <property type="molecule type" value="Genomic_DNA"/>
</dbReference>
<proteinExistence type="predicted"/>
<feature type="domain" description="Thoeris anti-defense 2-like" evidence="1">
    <location>
        <begin position="166"/>
        <end position="234"/>
    </location>
</feature>
<evidence type="ECO:0000313" key="3">
    <source>
        <dbReference type="Proteomes" id="UP000307326"/>
    </source>
</evidence>
<protein>
    <recommendedName>
        <fullName evidence="1">Thoeris anti-defense 2-like domain-containing protein</fullName>
    </recommendedName>
</protein>
<evidence type="ECO:0000259" key="1">
    <source>
        <dbReference type="Pfam" id="PF11195"/>
    </source>
</evidence>
<accession>A0A482MG12</accession>
<reference evidence="3" key="1">
    <citation type="submission" date="2019-03" db="EMBL/GenBank/DDBJ databases">
        <authorList>
            <person name="Bockoven R."/>
            <person name="Gutierrez J."/>
            <person name="Newkirk H."/>
            <person name="Liu M."/>
            <person name="Ramsey J."/>
            <person name="Cahill J."/>
        </authorList>
    </citation>
    <scope>NUCLEOTIDE SEQUENCE [LARGE SCALE GENOMIC DNA]</scope>
</reference>
<gene>
    <name evidence="2" type="ORF">CPT_Parlo_009</name>
</gene>
<keyword evidence="3" id="KW-1185">Reference proteome</keyword>
<dbReference type="Proteomes" id="UP000307326">
    <property type="component" value="Segment"/>
</dbReference>
<sequence length="239" mass="26269">MKHELLQYLQNTVMELSVQGYDKFVDGLKSIIDKYDEPLTATGGGIVGDTCTIQPFDYVAEAKRQTLHHLLISVAERNGGLTATGAAGLVNEGYAALERQPDNDELTAALLTISNIQNALDLPGKKGISEEVIELVERLQLAIAASTGVDRFRTQSVTNGPTTDLDFGRALQWMDAGYAVARHEWLNDTALRRLKTKGKGIRDTLVTFDLAKKLPDFTGYVPTQDDLLATDWYALTDPR</sequence>
<evidence type="ECO:0000313" key="2">
    <source>
        <dbReference type="EMBL" id="QBQ72158.1"/>
    </source>
</evidence>
<organism evidence="2 3">
    <name type="scientific">Serratia phage Parlo</name>
    <dbReference type="NCBI Taxonomy" id="2557554"/>
    <lineage>
        <taxon>Viruses</taxon>
        <taxon>Duplodnaviria</taxon>
        <taxon>Heunggongvirae</taxon>
        <taxon>Uroviricota</taxon>
        <taxon>Caudoviricetes</taxon>
        <taxon>Parlovirus</taxon>
        <taxon>Parlovirus parlo</taxon>
    </lineage>
</organism>
<dbReference type="Pfam" id="PF11195">
    <property type="entry name" value="Tad2-like"/>
    <property type="match status" value="1"/>
</dbReference>
<dbReference type="InterPro" id="IPR021361">
    <property type="entry name" value="Tad2-like_dom"/>
</dbReference>